<gene>
    <name evidence="1" type="ORF">EKG35_13335</name>
</gene>
<protein>
    <submittedName>
        <fullName evidence="1">Uncharacterized protein</fullName>
    </submittedName>
</protein>
<accession>A0A3S0QU20</accession>
<evidence type="ECO:0000313" key="2">
    <source>
        <dbReference type="Proteomes" id="UP000276349"/>
    </source>
</evidence>
<name>A0A3S0QU20_9BACI</name>
<evidence type="ECO:0000313" key="1">
    <source>
        <dbReference type="EMBL" id="RTQ91616.1"/>
    </source>
</evidence>
<keyword evidence="2" id="KW-1185">Reference proteome</keyword>
<dbReference type="RefSeq" id="WP_148103518.1">
    <property type="nucleotide sequence ID" value="NZ_CP155468.1"/>
</dbReference>
<dbReference type="AlphaFoldDB" id="A0A3S0QU20"/>
<sequence length="243" mass="26113">MTIIDLATKAMQEKIKSVVDTTKTVVDGIKTTVISTETTVNGVKSKTDTLDTRTNTMNTNINNINTNVGTVKTDVASIKNTVTSGFKPAVMTPFSYVITKGSGSYTIDTWYTLINITGEGELQNVLSAVGHGNGSNMLRVTIDGVVKYYGKTPESYNGPGGVIGMTKLDNIFNRPDYGEPFMGLSATNDFNLGSVVTYPYTGGGGGVSLIDIPIRFKSSLKIEWMPQVRTTDTHYVFATGGVF</sequence>
<dbReference type="Proteomes" id="UP000276349">
    <property type="component" value="Unassembled WGS sequence"/>
</dbReference>
<dbReference type="Gene3D" id="1.20.5.340">
    <property type="match status" value="1"/>
</dbReference>
<dbReference type="EMBL" id="RXNR01000039">
    <property type="protein sequence ID" value="RTQ91616.1"/>
    <property type="molecule type" value="Genomic_DNA"/>
</dbReference>
<proteinExistence type="predicted"/>
<organism evidence="1 2">
    <name type="scientific">Lysinibacillus telephonicus</name>
    <dbReference type="NCBI Taxonomy" id="1714840"/>
    <lineage>
        <taxon>Bacteria</taxon>
        <taxon>Bacillati</taxon>
        <taxon>Bacillota</taxon>
        <taxon>Bacilli</taxon>
        <taxon>Bacillales</taxon>
        <taxon>Bacillaceae</taxon>
        <taxon>Lysinibacillus</taxon>
    </lineage>
</organism>
<reference evidence="1 2" key="1">
    <citation type="submission" date="2018-12" db="EMBL/GenBank/DDBJ databases">
        <authorList>
            <person name="Yu L."/>
        </authorList>
    </citation>
    <scope>NUCLEOTIDE SEQUENCE [LARGE SCALE GENOMIC DNA]</scope>
    <source>
        <strain evidence="1 2">S5H2222</strain>
    </source>
</reference>
<comment type="caution">
    <text evidence="1">The sequence shown here is derived from an EMBL/GenBank/DDBJ whole genome shotgun (WGS) entry which is preliminary data.</text>
</comment>